<dbReference type="RefSeq" id="WP_136540726.1">
    <property type="nucleotide sequence ID" value="NZ_STGU01000005.1"/>
</dbReference>
<comment type="caution">
    <text evidence="1">The sequence shown here is derived from an EMBL/GenBank/DDBJ whole genome shotgun (WGS) entry which is preliminary data.</text>
</comment>
<evidence type="ECO:0000313" key="1">
    <source>
        <dbReference type="EMBL" id="THV35976.1"/>
    </source>
</evidence>
<dbReference type="AlphaFoldDB" id="A0A4V4HR15"/>
<gene>
    <name evidence="1" type="ORF">FAA86_11630</name>
</gene>
<name>A0A4V4HR15_9HYPH</name>
<proteinExistence type="predicted"/>
<protein>
    <submittedName>
        <fullName evidence="1">Uncharacterized protein</fullName>
    </submittedName>
</protein>
<dbReference type="EMBL" id="STGU01000005">
    <property type="protein sequence ID" value="THV35976.1"/>
    <property type="molecule type" value="Genomic_DNA"/>
</dbReference>
<evidence type="ECO:0000313" key="2">
    <source>
        <dbReference type="Proteomes" id="UP000307378"/>
    </source>
</evidence>
<organism evidence="1 2">
    <name type="scientific">Rhizobium rosettiformans W3</name>
    <dbReference type="NCBI Taxonomy" id="538378"/>
    <lineage>
        <taxon>Bacteria</taxon>
        <taxon>Pseudomonadati</taxon>
        <taxon>Pseudomonadota</taxon>
        <taxon>Alphaproteobacteria</taxon>
        <taxon>Hyphomicrobiales</taxon>
        <taxon>Rhizobiaceae</taxon>
        <taxon>Rhizobium/Agrobacterium group</taxon>
        <taxon>Rhizobium</taxon>
    </lineage>
</organism>
<dbReference type="Proteomes" id="UP000307378">
    <property type="component" value="Unassembled WGS sequence"/>
</dbReference>
<reference evidence="1 2" key="1">
    <citation type="submission" date="2019-04" db="EMBL/GenBank/DDBJ databases">
        <title>genome sequence of strain W3.</title>
        <authorList>
            <person name="Gao J."/>
            <person name="Sun J."/>
        </authorList>
    </citation>
    <scope>NUCLEOTIDE SEQUENCE [LARGE SCALE GENOMIC DNA]</scope>
    <source>
        <strain evidence="1 2">W3</strain>
    </source>
</reference>
<accession>A0A4V4HR15</accession>
<sequence length="71" mass="8007">MRSEFQEESRKSLAERIRDQYLEDNGLAEEALAEMPKEDREAIEDEIAALIKRQYGLEDSASDADSAASTL</sequence>